<evidence type="ECO:0000259" key="3">
    <source>
        <dbReference type="PROSITE" id="PS50110"/>
    </source>
</evidence>
<dbReference type="GO" id="GO:0000160">
    <property type="term" value="P:phosphorelay signal transduction system"/>
    <property type="evidence" value="ECO:0007669"/>
    <property type="project" value="InterPro"/>
</dbReference>
<dbReference type="Pfam" id="PF00072">
    <property type="entry name" value="Response_reg"/>
    <property type="match status" value="1"/>
</dbReference>
<keyword evidence="1 2" id="KW-0597">Phosphoprotein</keyword>
<evidence type="ECO:0000256" key="2">
    <source>
        <dbReference type="PROSITE-ProRule" id="PRU00169"/>
    </source>
</evidence>
<dbReference type="InterPro" id="IPR050595">
    <property type="entry name" value="Bact_response_regulator"/>
</dbReference>
<dbReference type="AlphaFoldDB" id="A0A1L4CYU3"/>
<gene>
    <name evidence="4" type="ORF">AXG55_04045</name>
</gene>
<accession>A0A1L4CYU3</accession>
<dbReference type="EMBL" id="CP017834">
    <property type="protein sequence ID" value="APJ03121.1"/>
    <property type="molecule type" value="Genomic_DNA"/>
</dbReference>
<name>A0A1L4CYU3_9BACT</name>
<keyword evidence="5" id="KW-1185">Reference proteome</keyword>
<evidence type="ECO:0000313" key="4">
    <source>
        <dbReference type="EMBL" id="APJ03121.1"/>
    </source>
</evidence>
<dbReference type="InterPro" id="IPR001789">
    <property type="entry name" value="Sig_transdc_resp-reg_receiver"/>
</dbReference>
<dbReference type="KEGG" id="saqi:AXG55_04045"/>
<dbReference type="Gene3D" id="3.40.50.2300">
    <property type="match status" value="1"/>
</dbReference>
<dbReference type="InterPro" id="IPR011006">
    <property type="entry name" value="CheY-like_superfamily"/>
</dbReference>
<dbReference type="SMART" id="SM00448">
    <property type="entry name" value="REC"/>
    <property type="match status" value="1"/>
</dbReference>
<feature type="modified residue" description="4-aspartylphosphate" evidence="2">
    <location>
        <position position="54"/>
    </location>
</feature>
<evidence type="ECO:0000256" key="1">
    <source>
        <dbReference type="ARBA" id="ARBA00022553"/>
    </source>
</evidence>
<reference evidence="4 5" key="1">
    <citation type="submission" date="2016-10" db="EMBL/GenBank/DDBJ databases">
        <title>Silvanigrella aquatica sp. nov., isolated from a freshwater lake located in the Black Forest, Germany, description of Silvanigrellaceae fam. nov., Silvanigrellales ord. nov., reclassification of the order Bdellovibrionales in the class Oligoflexia, reclassification of the families Bacteriovoracaceae and Halobacteriovoraceae in the new order Bacteriovoracales ord. nov., and reclassification of the family Pseudobacteriovoracaceae in the order Oligoflexiales.</title>
        <authorList>
            <person name="Hahn M.W."/>
            <person name="Schmidt J."/>
            <person name="Koll U."/>
            <person name="Rohde M."/>
            <person name="Verbag S."/>
            <person name="Pitt A."/>
            <person name="Nakai R."/>
            <person name="Naganuma T."/>
            <person name="Lang E."/>
        </authorList>
    </citation>
    <scope>NUCLEOTIDE SEQUENCE [LARGE SCALE GENOMIC DNA]</scope>
    <source>
        <strain evidence="4 5">MWH-Nonnen-W8red</strain>
    </source>
</reference>
<dbReference type="OrthoDB" id="5294427at2"/>
<dbReference type="Proteomes" id="UP000184731">
    <property type="component" value="Chromosome"/>
</dbReference>
<dbReference type="SUPFAM" id="SSF52172">
    <property type="entry name" value="CheY-like"/>
    <property type="match status" value="1"/>
</dbReference>
<organism evidence="4 5">
    <name type="scientific">Silvanigrella aquatica</name>
    <dbReference type="NCBI Taxonomy" id="1915309"/>
    <lineage>
        <taxon>Bacteria</taxon>
        <taxon>Pseudomonadati</taxon>
        <taxon>Bdellovibrionota</taxon>
        <taxon>Oligoflexia</taxon>
        <taxon>Silvanigrellales</taxon>
        <taxon>Silvanigrellaceae</taxon>
        <taxon>Silvanigrella</taxon>
    </lineage>
</organism>
<feature type="domain" description="Response regulatory" evidence="3">
    <location>
        <begin position="4"/>
        <end position="121"/>
    </location>
</feature>
<dbReference type="STRING" id="1915309.AXG55_04045"/>
<protein>
    <recommendedName>
        <fullName evidence="3">Response regulatory domain-containing protein</fullName>
    </recommendedName>
</protein>
<sequence>MSNKVLIVDDAKTIRQQVNFTLSKGGFEVIEAVDGLDGIEKLKANTDVKAIVSDINMPNMDGLAMVAAINSNASLPHPPILILTTEGANEMVQQAKKAGASGWIIKPFKPEVLLEAVKKLIS</sequence>
<dbReference type="RefSeq" id="WP_148696842.1">
    <property type="nucleotide sequence ID" value="NZ_CP017834.1"/>
</dbReference>
<dbReference type="PANTHER" id="PTHR44591:SF25">
    <property type="entry name" value="CHEMOTAXIS TWO-COMPONENT RESPONSE REGULATOR"/>
    <property type="match status" value="1"/>
</dbReference>
<dbReference type="PANTHER" id="PTHR44591">
    <property type="entry name" value="STRESS RESPONSE REGULATOR PROTEIN 1"/>
    <property type="match status" value="1"/>
</dbReference>
<evidence type="ECO:0000313" key="5">
    <source>
        <dbReference type="Proteomes" id="UP000184731"/>
    </source>
</evidence>
<proteinExistence type="predicted"/>
<dbReference type="PROSITE" id="PS50110">
    <property type="entry name" value="RESPONSE_REGULATORY"/>
    <property type="match status" value="1"/>
</dbReference>